<feature type="transmembrane region" description="Helical" evidence="6">
    <location>
        <begin position="192"/>
        <end position="210"/>
    </location>
</feature>
<dbReference type="HOGENOM" id="CLU_390370_0_0_1"/>
<dbReference type="OrthoDB" id="5982228at2759"/>
<feature type="transmembrane region" description="Helical" evidence="6">
    <location>
        <begin position="374"/>
        <end position="397"/>
    </location>
</feature>
<keyword evidence="3 6" id="KW-1133">Transmembrane helix</keyword>
<dbReference type="RefSeq" id="XP_016761736.1">
    <property type="nucleotide sequence ID" value="XM_016902522.1"/>
</dbReference>
<feature type="transmembrane region" description="Helical" evidence="6">
    <location>
        <begin position="99"/>
        <end position="119"/>
    </location>
</feature>
<dbReference type="InterPro" id="IPR002293">
    <property type="entry name" value="AA/rel_permease1"/>
</dbReference>
<evidence type="ECO:0008006" key="9">
    <source>
        <dbReference type="Google" id="ProtNLM"/>
    </source>
</evidence>
<name>M3D617_SPHMS</name>
<dbReference type="OMA" id="HGWENAT"/>
<dbReference type="Pfam" id="PF13520">
    <property type="entry name" value="AA_permease_2"/>
    <property type="match status" value="1"/>
</dbReference>
<keyword evidence="4 6" id="KW-0472">Membrane</keyword>
<dbReference type="GO" id="GO:0016020">
    <property type="term" value="C:membrane"/>
    <property type="evidence" value="ECO:0007669"/>
    <property type="project" value="UniProtKB-SubCell"/>
</dbReference>
<dbReference type="eggNOG" id="KOG1287">
    <property type="taxonomic scope" value="Eukaryota"/>
</dbReference>
<feature type="transmembrane region" description="Helical" evidence="6">
    <location>
        <begin position="150"/>
        <end position="172"/>
    </location>
</feature>
<evidence type="ECO:0000256" key="5">
    <source>
        <dbReference type="SAM" id="MobiDB-lite"/>
    </source>
</evidence>
<dbReference type="AlphaFoldDB" id="M3D617"/>
<dbReference type="Gene3D" id="1.20.1740.10">
    <property type="entry name" value="Amino acid/polyamine transporter I"/>
    <property type="match status" value="1"/>
</dbReference>
<feature type="transmembrane region" description="Helical" evidence="6">
    <location>
        <begin position="222"/>
        <end position="241"/>
    </location>
</feature>
<keyword evidence="2 6" id="KW-0812">Transmembrane</keyword>
<evidence type="ECO:0000256" key="2">
    <source>
        <dbReference type="ARBA" id="ARBA00022692"/>
    </source>
</evidence>
<dbReference type="PANTHER" id="PTHR11785">
    <property type="entry name" value="AMINO ACID TRANSPORTER"/>
    <property type="match status" value="1"/>
</dbReference>
<dbReference type="GO" id="GO:0015179">
    <property type="term" value="F:L-amino acid transmembrane transporter activity"/>
    <property type="evidence" value="ECO:0007669"/>
    <property type="project" value="TreeGrafter"/>
</dbReference>
<feature type="transmembrane region" description="Helical" evidence="6">
    <location>
        <begin position="486"/>
        <end position="510"/>
    </location>
</feature>
<evidence type="ECO:0000313" key="7">
    <source>
        <dbReference type="EMBL" id="EMF13615.1"/>
    </source>
</evidence>
<keyword evidence="8" id="KW-1185">Reference proteome</keyword>
<evidence type="ECO:0000256" key="4">
    <source>
        <dbReference type="ARBA" id="ARBA00023136"/>
    </source>
</evidence>
<comment type="subcellular location">
    <subcellularLocation>
        <location evidence="1">Membrane</location>
        <topology evidence="1">Multi-pass membrane protein</topology>
    </subcellularLocation>
</comment>
<reference evidence="7 8" key="1">
    <citation type="journal article" date="2012" name="PLoS Pathog.">
        <title>Diverse lifestyles and strategies of plant pathogenesis encoded in the genomes of eighteen Dothideomycetes fungi.</title>
        <authorList>
            <person name="Ohm R.A."/>
            <person name="Feau N."/>
            <person name="Henrissat B."/>
            <person name="Schoch C.L."/>
            <person name="Horwitz B.A."/>
            <person name="Barry K.W."/>
            <person name="Condon B.J."/>
            <person name="Copeland A.C."/>
            <person name="Dhillon B."/>
            <person name="Glaser F."/>
            <person name="Hesse C.N."/>
            <person name="Kosti I."/>
            <person name="LaButti K."/>
            <person name="Lindquist E.A."/>
            <person name="Lucas S."/>
            <person name="Salamov A.A."/>
            <person name="Bradshaw R.E."/>
            <person name="Ciuffetti L."/>
            <person name="Hamelin R.C."/>
            <person name="Kema G.H.J."/>
            <person name="Lawrence C."/>
            <person name="Scott J.A."/>
            <person name="Spatafora J.W."/>
            <person name="Turgeon B.G."/>
            <person name="de Wit P.J.G.M."/>
            <person name="Zhong S."/>
            <person name="Goodwin S.B."/>
            <person name="Grigoriev I.V."/>
        </authorList>
    </citation>
    <scope>NUCLEOTIDE SEQUENCE [LARGE SCALE GENOMIC DNA]</scope>
    <source>
        <strain evidence="7 8">SO2202</strain>
    </source>
</reference>
<evidence type="ECO:0000256" key="6">
    <source>
        <dbReference type="SAM" id="Phobius"/>
    </source>
</evidence>
<dbReference type="PANTHER" id="PTHR11785:SF382">
    <property type="entry name" value="LOW-AFFINITY METHIONINE PERMEASE"/>
    <property type="match status" value="1"/>
</dbReference>
<gene>
    <name evidence="7" type="ORF">SEPMUDRAFT_132878</name>
</gene>
<dbReference type="STRING" id="692275.M3D617"/>
<proteinExistence type="predicted"/>
<feature type="region of interest" description="Disordered" evidence="5">
    <location>
        <begin position="1"/>
        <end position="42"/>
    </location>
</feature>
<evidence type="ECO:0000256" key="3">
    <source>
        <dbReference type="ARBA" id="ARBA00022989"/>
    </source>
</evidence>
<dbReference type="GeneID" id="27899659"/>
<protein>
    <recommendedName>
        <fullName evidence="9">Amino acid transporter</fullName>
    </recommendedName>
</protein>
<sequence>MNGSPNARLQARTGHADVDEGSSVGTRPSATHEQDQWPARFVIEEDSDDVDDTGVDRRVREIRNLSSLDVAALITNKMIGTGIFTGPSIVLQFTLNKNLAIGLWAFGMVYTLLSMILYIEYARKLPFTGGELVYLDDALPKPRLLGYTLYVFYFVFLYTSAANCMSFARFVLAASDLSFLPSKALDDHQSRLRFMAVVAITAVSILLYVSNTKSKSVNKATAGAKVLLLLGAIFAGAAYIAKQRAASASSAPREQAAKYLSGTLDQWQMTATSPTTPPVDWARALITVLFSFHGWENATLVAGEVSSFKVLRRGFLLAVLGVGSLYISMAVLVCASFDWQPNDAPGDKRDNVPMLPLALYFGADPEGALRGSGAVAACVCVALSAFGSILSVSYTCVRVKQSIGWANILPWSHVWRRQGRIQPDYELVKDEHGKPELQYKFQERPLNRPGTPEGGIILHWITTVIWICGTAKFDSLSDAIAFANQILVFGYFWAEAVIALLFINIGHFGFQTGPVKYFPAWNWHTKKQDGDAQHGYPPRWLRPASAPWSGPLLLGSSVFASSVVVIGAACKSSPGRRLLYVLLGIMLAGLMYWYAFVRYTTARKLYRFFGFEMKEQLHGVDDTDDAYRVCDWCDVLKGPHRHPTESYEFYNSITLDSRSLGPRLLYTVFDGTDPNIVVRIWHDLWQKVSSCFPPRQRQEQPIPLESR</sequence>
<feature type="transmembrane region" description="Helical" evidence="6">
    <location>
        <begin position="315"/>
        <end position="339"/>
    </location>
</feature>
<accession>M3D617</accession>
<organism evidence="7 8">
    <name type="scientific">Sphaerulina musiva (strain SO2202)</name>
    <name type="common">Poplar stem canker fungus</name>
    <name type="synonym">Septoria musiva</name>
    <dbReference type="NCBI Taxonomy" id="692275"/>
    <lineage>
        <taxon>Eukaryota</taxon>
        <taxon>Fungi</taxon>
        <taxon>Dikarya</taxon>
        <taxon>Ascomycota</taxon>
        <taxon>Pezizomycotina</taxon>
        <taxon>Dothideomycetes</taxon>
        <taxon>Dothideomycetidae</taxon>
        <taxon>Mycosphaerellales</taxon>
        <taxon>Mycosphaerellaceae</taxon>
        <taxon>Sphaerulina</taxon>
    </lineage>
</organism>
<dbReference type="EMBL" id="KB456263">
    <property type="protein sequence ID" value="EMF13615.1"/>
    <property type="molecule type" value="Genomic_DNA"/>
</dbReference>
<evidence type="ECO:0000313" key="8">
    <source>
        <dbReference type="Proteomes" id="UP000016931"/>
    </source>
</evidence>
<feature type="transmembrane region" description="Helical" evidence="6">
    <location>
        <begin position="548"/>
        <end position="570"/>
    </location>
</feature>
<dbReference type="InterPro" id="IPR050598">
    <property type="entry name" value="AminoAcid_Transporter"/>
</dbReference>
<evidence type="ECO:0000256" key="1">
    <source>
        <dbReference type="ARBA" id="ARBA00004141"/>
    </source>
</evidence>
<feature type="transmembrane region" description="Helical" evidence="6">
    <location>
        <begin position="577"/>
        <end position="596"/>
    </location>
</feature>
<dbReference type="Proteomes" id="UP000016931">
    <property type="component" value="Unassembled WGS sequence"/>
</dbReference>